<dbReference type="InterPro" id="IPR048254">
    <property type="entry name" value="CDP_ALCOHOL_P_TRANSF_CS"/>
</dbReference>
<dbReference type="EMBL" id="CAFBMR010000034">
    <property type="protein sequence ID" value="CAB4913800.1"/>
    <property type="molecule type" value="Genomic_DNA"/>
</dbReference>
<keyword evidence="9" id="KW-0594">Phospholipid biosynthesis</keyword>
<dbReference type="InterPro" id="IPR000462">
    <property type="entry name" value="CDP-OH_P_trans"/>
</dbReference>
<evidence type="ECO:0000256" key="6">
    <source>
        <dbReference type="ARBA" id="ARBA00022989"/>
    </source>
</evidence>
<keyword evidence="5 11" id="KW-0812">Transmembrane</keyword>
<evidence type="ECO:0000313" key="12">
    <source>
        <dbReference type="EMBL" id="CAB4913800.1"/>
    </source>
</evidence>
<reference evidence="12" key="1">
    <citation type="submission" date="2020-05" db="EMBL/GenBank/DDBJ databases">
        <authorList>
            <person name="Chiriac C."/>
            <person name="Salcher M."/>
            <person name="Ghai R."/>
            <person name="Kavagutti S V."/>
        </authorList>
    </citation>
    <scope>NUCLEOTIDE SEQUENCE</scope>
</reference>
<evidence type="ECO:0000256" key="11">
    <source>
        <dbReference type="SAM" id="Phobius"/>
    </source>
</evidence>
<dbReference type="InterPro" id="IPR004570">
    <property type="entry name" value="Phosphatidylglycerol_P_synth"/>
</dbReference>
<evidence type="ECO:0000256" key="8">
    <source>
        <dbReference type="ARBA" id="ARBA00023136"/>
    </source>
</evidence>
<evidence type="ECO:0000256" key="3">
    <source>
        <dbReference type="ARBA" id="ARBA00022516"/>
    </source>
</evidence>
<evidence type="ECO:0000256" key="9">
    <source>
        <dbReference type="ARBA" id="ARBA00023209"/>
    </source>
</evidence>
<feature type="transmembrane region" description="Helical" evidence="11">
    <location>
        <begin position="20"/>
        <end position="41"/>
    </location>
</feature>
<dbReference type="PANTHER" id="PTHR14269">
    <property type="entry name" value="CDP-DIACYLGLYCEROL--GLYCEROL-3-PHOSPHATE 3-PHOSPHATIDYLTRANSFERASE-RELATED"/>
    <property type="match status" value="1"/>
</dbReference>
<gene>
    <name evidence="12" type="ORF">UFOPK3610_00987</name>
</gene>
<proteinExistence type="inferred from homology"/>
<dbReference type="PROSITE" id="PS00379">
    <property type="entry name" value="CDP_ALCOHOL_P_TRANSF"/>
    <property type="match status" value="1"/>
</dbReference>
<name>A0A6J7HBV3_9ZZZZ</name>
<accession>A0A6J7HBV3</accession>
<keyword evidence="6 11" id="KW-1133">Transmembrane helix</keyword>
<evidence type="ECO:0000256" key="7">
    <source>
        <dbReference type="ARBA" id="ARBA00023098"/>
    </source>
</evidence>
<dbReference type="InterPro" id="IPR043130">
    <property type="entry name" value="CDP-OH_PTrfase_TM_dom"/>
</dbReference>
<dbReference type="GO" id="GO:0008444">
    <property type="term" value="F:CDP-diacylglycerol-glycerol-3-phosphate 3-phosphatidyltransferase activity"/>
    <property type="evidence" value="ECO:0007669"/>
    <property type="project" value="InterPro"/>
</dbReference>
<dbReference type="NCBIfam" id="TIGR00560">
    <property type="entry name" value="pgsA"/>
    <property type="match status" value="1"/>
</dbReference>
<keyword evidence="4" id="KW-0808">Transferase</keyword>
<dbReference type="GO" id="GO:0046474">
    <property type="term" value="P:glycerophospholipid biosynthetic process"/>
    <property type="evidence" value="ECO:0007669"/>
    <property type="project" value="TreeGrafter"/>
</dbReference>
<sequence length="196" mass="21235">MKPPIPDHAGDPVTYSRFWTGPNMLTVLRLLLVPVFAVLLLSDGGMSTRLWAAIVFVVAAATDVVDGAWARSSGRVTTFGKVADPIADKALTGVALVLLSYLGELPWWVTVVILVREFGVTMLRFWVIRHGVIPASRGGKAKTLAQNLAILLFILPIGVGWLRLVAMSIAVILTVVTGLDYVVRALRLRTEGRHNG</sequence>
<feature type="transmembrane region" description="Helical" evidence="11">
    <location>
        <begin position="50"/>
        <end position="70"/>
    </location>
</feature>
<keyword evidence="8 11" id="KW-0472">Membrane</keyword>
<keyword evidence="7" id="KW-0443">Lipid metabolism</keyword>
<dbReference type="InterPro" id="IPR050324">
    <property type="entry name" value="CDP-alcohol_PTase-I"/>
</dbReference>
<organism evidence="12">
    <name type="scientific">freshwater metagenome</name>
    <dbReference type="NCBI Taxonomy" id="449393"/>
    <lineage>
        <taxon>unclassified sequences</taxon>
        <taxon>metagenomes</taxon>
        <taxon>ecological metagenomes</taxon>
    </lineage>
</organism>
<comment type="similarity">
    <text evidence="2">Belongs to the CDP-alcohol phosphatidyltransferase class-I family.</text>
</comment>
<feature type="transmembrane region" description="Helical" evidence="11">
    <location>
        <begin position="148"/>
        <end position="176"/>
    </location>
</feature>
<evidence type="ECO:0000256" key="5">
    <source>
        <dbReference type="ARBA" id="ARBA00022692"/>
    </source>
</evidence>
<evidence type="ECO:0000256" key="2">
    <source>
        <dbReference type="ARBA" id="ARBA00010441"/>
    </source>
</evidence>
<evidence type="ECO:0000256" key="1">
    <source>
        <dbReference type="ARBA" id="ARBA00004141"/>
    </source>
</evidence>
<protein>
    <submittedName>
        <fullName evidence="12">Unannotated protein</fullName>
    </submittedName>
</protein>
<dbReference type="PANTHER" id="PTHR14269:SF52">
    <property type="entry name" value="PHOSPHATIDYLGLYCEROPHOSPHATE SYNTHASE-RELATED"/>
    <property type="match status" value="1"/>
</dbReference>
<dbReference type="AlphaFoldDB" id="A0A6J7HBV3"/>
<comment type="subcellular location">
    <subcellularLocation>
        <location evidence="1">Membrane</location>
        <topology evidence="1">Multi-pass membrane protein</topology>
    </subcellularLocation>
</comment>
<keyword evidence="10" id="KW-1208">Phospholipid metabolism</keyword>
<dbReference type="Gene3D" id="1.20.120.1760">
    <property type="match status" value="1"/>
</dbReference>
<evidence type="ECO:0000256" key="4">
    <source>
        <dbReference type="ARBA" id="ARBA00022679"/>
    </source>
</evidence>
<evidence type="ECO:0000256" key="10">
    <source>
        <dbReference type="ARBA" id="ARBA00023264"/>
    </source>
</evidence>
<dbReference type="GO" id="GO:0016020">
    <property type="term" value="C:membrane"/>
    <property type="evidence" value="ECO:0007669"/>
    <property type="project" value="UniProtKB-SubCell"/>
</dbReference>
<dbReference type="PIRSF" id="PIRSF000847">
    <property type="entry name" value="Phos_ph_gly_syn"/>
    <property type="match status" value="1"/>
</dbReference>
<dbReference type="Pfam" id="PF01066">
    <property type="entry name" value="CDP-OH_P_transf"/>
    <property type="match status" value="1"/>
</dbReference>
<keyword evidence="3" id="KW-0444">Lipid biosynthesis</keyword>